<keyword evidence="2" id="KW-0121">Carboxypeptidase</keyword>
<dbReference type="InterPro" id="IPR036138">
    <property type="entry name" value="PBP_dimer_sf"/>
</dbReference>
<name>E1YBU8_9BACT</name>
<accession>E1YBU8</accession>
<dbReference type="GO" id="GO:0008658">
    <property type="term" value="F:penicillin binding"/>
    <property type="evidence" value="ECO:0007669"/>
    <property type="project" value="InterPro"/>
</dbReference>
<dbReference type="SUPFAM" id="SSF56519">
    <property type="entry name" value="Penicillin binding protein dimerisation domain"/>
    <property type="match status" value="1"/>
</dbReference>
<keyword evidence="3" id="KW-0472">Membrane</keyword>
<gene>
    <name evidence="6" type="ORF">N47_G33660</name>
</gene>
<reference evidence="6" key="1">
    <citation type="journal article" date="2011" name="Environ. Microbiol.">
        <title>Genomic insights into the metabolic potential of the polycyclic aromatic hydrocarbon degrading sulfate-reducing Deltaproteobacterium N47.</title>
        <authorList>
            <person name="Bergmann F."/>
            <person name="Selesi D."/>
            <person name="Weinmaier T."/>
            <person name="Tischler P."/>
            <person name="Rattei T."/>
            <person name="Meckenstock R.U."/>
        </authorList>
    </citation>
    <scope>NUCLEOTIDE SEQUENCE</scope>
</reference>
<dbReference type="AlphaFoldDB" id="E1YBU8"/>
<dbReference type="GO" id="GO:0004180">
    <property type="term" value="F:carboxypeptidase activity"/>
    <property type="evidence" value="ECO:0007669"/>
    <property type="project" value="UniProtKB-KW"/>
</dbReference>
<comment type="subcellular location">
    <subcellularLocation>
        <location evidence="1">Membrane</location>
    </subcellularLocation>
</comment>
<keyword evidence="2" id="KW-0378">Hydrolase</keyword>
<dbReference type="EMBL" id="FR695868">
    <property type="protein sequence ID" value="CBX28042.1"/>
    <property type="molecule type" value="Genomic_DNA"/>
</dbReference>
<dbReference type="GO" id="GO:0005886">
    <property type="term" value="C:plasma membrane"/>
    <property type="evidence" value="ECO:0007669"/>
    <property type="project" value="TreeGrafter"/>
</dbReference>
<dbReference type="PANTHER" id="PTHR30627">
    <property type="entry name" value="PEPTIDOGLYCAN D,D-TRANSPEPTIDASE"/>
    <property type="match status" value="1"/>
</dbReference>
<dbReference type="Pfam" id="PF00905">
    <property type="entry name" value="Transpeptidase"/>
    <property type="match status" value="1"/>
</dbReference>
<evidence type="ECO:0000313" key="6">
    <source>
        <dbReference type="EMBL" id="CBX28042.1"/>
    </source>
</evidence>
<dbReference type="GO" id="GO:0071555">
    <property type="term" value="P:cell wall organization"/>
    <property type="evidence" value="ECO:0007669"/>
    <property type="project" value="TreeGrafter"/>
</dbReference>
<feature type="domain" description="Penicillin-binding protein transpeptidase" evidence="4">
    <location>
        <begin position="243"/>
        <end position="550"/>
    </location>
</feature>
<dbReference type="InterPro" id="IPR012338">
    <property type="entry name" value="Beta-lactam/transpept-like"/>
</dbReference>
<dbReference type="Pfam" id="PF03717">
    <property type="entry name" value="PBP_dimer"/>
    <property type="match status" value="1"/>
</dbReference>
<evidence type="ECO:0000256" key="3">
    <source>
        <dbReference type="ARBA" id="ARBA00023136"/>
    </source>
</evidence>
<evidence type="ECO:0000256" key="2">
    <source>
        <dbReference type="ARBA" id="ARBA00022645"/>
    </source>
</evidence>
<dbReference type="InterPro" id="IPR005311">
    <property type="entry name" value="PBP_dimer"/>
</dbReference>
<dbReference type="Gene3D" id="3.40.710.10">
    <property type="entry name" value="DD-peptidase/beta-lactamase superfamily"/>
    <property type="match status" value="1"/>
</dbReference>
<sequence length="579" mass="63386">MKNIKKDYMKLRITIVGFFFAACLISIIAKAGYLQIYQSVWLATKAAHQYERPIKETGKRGTIYDVNLREIAVSIDITSIAAYTSKIEDKDFAANMLAKSLNMRASIIKSTLSSGKPFVWIKRKATPKEVYAVKSLDIEGICFLSEHSRVYPQKTLAAQTVGFTGVDGNGLEGLEFYYDNQLKGSDDNFIVLKDALGQGFNAEKSSGDNNNGNDLVLTIDQAVQYLTEKALQEAVVDSSATSGIAMVMVPKTGAILAMAHYPLINPNSYKQYDKQFWRNRAITDPFEPGSTMKMFTASAAVEHGDCKPDTVFFCENGQYAVGKHTIHDTHPYGWLTLTEIVKFSSNIGAYKIVKKIGPEALYKTLKNFGFGEKTGINCPGETSGFLASYKNWRNIDVGTISFGQGISASPLQLISATSAIANNGLLMKPFLVQTILDQKGQTIKSFGPTPVRQAVSPKTADTIKKILTSVTTKEGTGFNAILDGYTVCGKTGTAQKVDKTGRYARGKYISSFIGFTPVENPEIAILVIIDEPTKSHYGGIVAAPAFKKIAQETLTYLNVPPNIKEPDRITVSRESRVLS</sequence>
<feature type="domain" description="Penicillin-binding protein dimerisation" evidence="5">
    <location>
        <begin position="57"/>
        <end position="198"/>
    </location>
</feature>
<evidence type="ECO:0000259" key="5">
    <source>
        <dbReference type="Pfam" id="PF03717"/>
    </source>
</evidence>
<evidence type="ECO:0000259" key="4">
    <source>
        <dbReference type="Pfam" id="PF00905"/>
    </source>
</evidence>
<protein>
    <recommendedName>
        <fullName evidence="7">Penicillin-binding protein 2</fullName>
    </recommendedName>
</protein>
<evidence type="ECO:0008006" key="7">
    <source>
        <dbReference type="Google" id="ProtNLM"/>
    </source>
</evidence>
<dbReference type="SUPFAM" id="SSF56601">
    <property type="entry name" value="beta-lactamase/transpeptidase-like"/>
    <property type="match status" value="1"/>
</dbReference>
<evidence type="ECO:0000256" key="1">
    <source>
        <dbReference type="ARBA" id="ARBA00004370"/>
    </source>
</evidence>
<dbReference type="Gene3D" id="3.30.450.330">
    <property type="match status" value="1"/>
</dbReference>
<dbReference type="Gene3D" id="3.90.1310.10">
    <property type="entry name" value="Penicillin-binding protein 2a (Domain 2)"/>
    <property type="match status" value="1"/>
</dbReference>
<dbReference type="InterPro" id="IPR050515">
    <property type="entry name" value="Beta-lactam/transpept"/>
</dbReference>
<organism evidence="6">
    <name type="scientific">uncultured Desulfobacterium sp</name>
    <dbReference type="NCBI Taxonomy" id="201089"/>
    <lineage>
        <taxon>Bacteria</taxon>
        <taxon>Pseudomonadati</taxon>
        <taxon>Thermodesulfobacteriota</taxon>
        <taxon>Desulfobacteria</taxon>
        <taxon>Desulfobacterales</taxon>
        <taxon>Desulfobacteriaceae</taxon>
        <taxon>Desulfobacterium</taxon>
        <taxon>environmental samples</taxon>
    </lineage>
</organism>
<dbReference type="InterPro" id="IPR001460">
    <property type="entry name" value="PCN-bd_Tpept"/>
</dbReference>
<dbReference type="PANTHER" id="PTHR30627:SF1">
    <property type="entry name" value="PEPTIDOGLYCAN D,D-TRANSPEPTIDASE FTSI"/>
    <property type="match status" value="1"/>
</dbReference>
<keyword evidence="2" id="KW-0645">Protease</keyword>
<dbReference type="PROSITE" id="PS51257">
    <property type="entry name" value="PROKAR_LIPOPROTEIN"/>
    <property type="match status" value="1"/>
</dbReference>
<proteinExistence type="predicted"/>